<dbReference type="EMBL" id="CP012109">
    <property type="protein sequence ID" value="AKQ67615.1"/>
    <property type="molecule type" value="Genomic_DNA"/>
</dbReference>
<dbReference type="Pfam" id="PF01523">
    <property type="entry name" value="PmbA_TldD_1st"/>
    <property type="match status" value="1"/>
</dbReference>
<accession>A0A0H4X1U8</accession>
<dbReference type="SUPFAM" id="SSF111283">
    <property type="entry name" value="Putative modulator of DNA gyrase, PmbA/TldD"/>
    <property type="match status" value="1"/>
</dbReference>
<evidence type="ECO:0000313" key="5">
    <source>
        <dbReference type="EMBL" id="AKQ67615.1"/>
    </source>
</evidence>
<dbReference type="OrthoDB" id="9803618at2"/>
<dbReference type="InterPro" id="IPR036059">
    <property type="entry name" value="TldD/PmbA_sf"/>
</dbReference>
<dbReference type="Gene3D" id="3.30.2290.10">
    <property type="entry name" value="PmbA/TldD superfamily"/>
    <property type="match status" value="1"/>
</dbReference>
<dbReference type="eggNOG" id="COG0312">
    <property type="taxonomic scope" value="Bacteria"/>
</dbReference>
<evidence type="ECO:0000259" key="2">
    <source>
        <dbReference type="Pfam" id="PF01523"/>
    </source>
</evidence>
<comment type="similarity">
    <text evidence="1">Belongs to the peptidase U62 family.</text>
</comment>
<dbReference type="AlphaFoldDB" id="A0A0H4X1U8"/>
<dbReference type="GO" id="GO:0006508">
    <property type="term" value="P:proteolysis"/>
    <property type="evidence" value="ECO:0007669"/>
    <property type="project" value="InterPro"/>
</dbReference>
<organism evidence="5 6">
    <name type="scientific">Pseudomyxococcus hansupus</name>
    <dbReference type="NCBI Taxonomy" id="1297742"/>
    <lineage>
        <taxon>Bacteria</taxon>
        <taxon>Pseudomonadati</taxon>
        <taxon>Myxococcota</taxon>
        <taxon>Myxococcia</taxon>
        <taxon>Myxococcales</taxon>
        <taxon>Cystobacterineae</taxon>
        <taxon>Myxococcaceae</taxon>
        <taxon>Pseudomyxococcus</taxon>
    </lineage>
</organism>
<dbReference type="Pfam" id="PF19289">
    <property type="entry name" value="PmbA_TldD_3rd"/>
    <property type="match status" value="1"/>
</dbReference>
<dbReference type="PATRIC" id="fig|1297742.4.peg.4570"/>
<dbReference type="Pfam" id="PF19290">
    <property type="entry name" value="PmbA_TldD_2nd"/>
    <property type="match status" value="1"/>
</dbReference>
<evidence type="ECO:0000313" key="6">
    <source>
        <dbReference type="Proteomes" id="UP000009026"/>
    </source>
</evidence>
<feature type="domain" description="Metalloprotease TldD/E central" evidence="4">
    <location>
        <begin position="118"/>
        <end position="222"/>
    </location>
</feature>
<dbReference type="PANTHER" id="PTHR43421:SF1">
    <property type="entry name" value="METALLOPROTEASE PMBA"/>
    <property type="match status" value="1"/>
</dbReference>
<dbReference type="Proteomes" id="UP000009026">
    <property type="component" value="Chromosome"/>
</dbReference>
<evidence type="ECO:0000259" key="3">
    <source>
        <dbReference type="Pfam" id="PF19289"/>
    </source>
</evidence>
<sequence>MDYQQLAKRIVQRAKRKGARQAEAFLEVGRQSSVRVHEGQIEDLTQSTSKGVGVRVVLKDRLGFAYTSDFEPSAVDHIVDQALKLAEFSAPSKLNGLPSGKDLGRFGDTGLLFDTKVAELPGDWKIKTALEVEKAARAEDSRIIAFNGVGAGDYVSEVYMASSEGVTGAYSGTYVYLYAAPVASDGKGLQTGHWMDYRRFLDDLDGPETIGREATRRAVRMLGARRVKTQQVPVLFDPQVAASFVSDVAGAADGNAVYQKASLLAPLLGKRLAGAHVTLVDDGLMPRGVATAPFDGEGVPTRRTPIIEQGVLKSFLYDAFTARKAKARTTGNAARGYNGLPAIGTSNLYLEPGTQTPEALLRDVDSGFYVTALLGHGTDPVTGELSAGANGLWIDKGELTHAVQEVTVAGNLLQMLKDLDGIGSDLQFRSGAVGAPTVRFRQLTVSGE</sequence>
<dbReference type="InterPro" id="IPR002510">
    <property type="entry name" value="Metalloprtase-TldD/E_N"/>
</dbReference>
<dbReference type="KEGG" id="mym:A176_004527"/>
<dbReference type="STRING" id="1297742.A176_004527"/>
<evidence type="ECO:0000259" key="4">
    <source>
        <dbReference type="Pfam" id="PF19290"/>
    </source>
</evidence>
<feature type="domain" description="Metalloprotease TldD/E C-terminal" evidence="3">
    <location>
        <begin position="229"/>
        <end position="447"/>
    </location>
</feature>
<gene>
    <name evidence="5" type="ORF">A176_004527</name>
</gene>
<dbReference type="GO" id="GO:0005829">
    <property type="term" value="C:cytosol"/>
    <property type="evidence" value="ECO:0007669"/>
    <property type="project" value="TreeGrafter"/>
</dbReference>
<dbReference type="GO" id="GO:0008237">
    <property type="term" value="F:metallopeptidase activity"/>
    <property type="evidence" value="ECO:0007669"/>
    <property type="project" value="InterPro"/>
</dbReference>
<keyword evidence="6" id="KW-1185">Reference proteome</keyword>
<evidence type="ECO:0000256" key="1">
    <source>
        <dbReference type="ARBA" id="ARBA00005836"/>
    </source>
</evidence>
<dbReference type="InterPro" id="IPR035068">
    <property type="entry name" value="TldD/PmbA_N"/>
</dbReference>
<protein>
    <submittedName>
        <fullName evidence="5">TldE protein, part of TldE/TldD proteolytic complex</fullName>
    </submittedName>
</protein>
<name>A0A0H4X1U8_9BACT</name>
<dbReference type="RefSeq" id="WP_002639015.1">
    <property type="nucleotide sequence ID" value="NZ_CP012109.1"/>
</dbReference>
<dbReference type="InterPro" id="IPR045569">
    <property type="entry name" value="Metalloprtase-TldD/E_C"/>
</dbReference>
<dbReference type="InterPro" id="IPR047657">
    <property type="entry name" value="PmbA"/>
</dbReference>
<feature type="domain" description="Metalloprotease TldD/E N-terminal" evidence="2">
    <location>
        <begin position="22"/>
        <end position="86"/>
    </location>
</feature>
<proteinExistence type="inferred from homology"/>
<dbReference type="PANTHER" id="PTHR43421">
    <property type="entry name" value="METALLOPROTEASE PMBA"/>
    <property type="match status" value="1"/>
</dbReference>
<reference evidence="5 6" key="1">
    <citation type="journal article" date="2016" name="PLoS ONE">
        <title>Complete Genome Sequence and Comparative Genomics of a Novel Myxobacterium Myxococcus hansupus.</title>
        <authorList>
            <person name="Sharma G."/>
            <person name="Narwani T."/>
            <person name="Subramanian S."/>
        </authorList>
    </citation>
    <scope>NUCLEOTIDE SEQUENCE [LARGE SCALE GENOMIC DNA]</scope>
    <source>
        <strain evidence="6">mixupus</strain>
    </source>
</reference>
<dbReference type="InterPro" id="IPR045570">
    <property type="entry name" value="Metalloprtase-TldD/E_cen_dom"/>
</dbReference>